<reference evidence="2 3" key="1">
    <citation type="submission" date="2020-05" db="EMBL/GenBank/DDBJ databases">
        <authorList>
            <person name="Campoy J."/>
            <person name="Schneeberger K."/>
            <person name="Spophaly S."/>
        </authorList>
    </citation>
    <scope>NUCLEOTIDE SEQUENCE [LARGE SCALE GENOMIC DNA]</scope>
    <source>
        <strain evidence="2">PruArmRojPasFocal</strain>
    </source>
</reference>
<dbReference type="EMBL" id="CAEKDK010000002">
    <property type="protein sequence ID" value="CAB4269405.1"/>
    <property type="molecule type" value="Genomic_DNA"/>
</dbReference>
<organism evidence="2 3">
    <name type="scientific">Prunus armeniaca</name>
    <name type="common">Apricot</name>
    <name type="synonym">Armeniaca vulgaris</name>
    <dbReference type="NCBI Taxonomy" id="36596"/>
    <lineage>
        <taxon>Eukaryota</taxon>
        <taxon>Viridiplantae</taxon>
        <taxon>Streptophyta</taxon>
        <taxon>Embryophyta</taxon>
        <taxon>Tracheophyta</taxon>
        <taxon>Spermatophyta</taxon>
        <taxon>Magnoliopsida</taxon>
        <taxon>eudicotyledons</taxon>
        <taxon>Gunneridae</taxon>
        <taxon>Pentapetalae</taxon>
        <taxon>rosids</taxon>
        <taxon>fabids</taxon>
        <taxon>Rosales</taxon>
        <taxon>Rosaceae</taxon>
        <taxon>Amygdaloideae</taxon>
        <taxon>Amygdaleae</taxon>
        <taxon>Prunus</taxon>
    </lineage>
</organism>
<accession>A0A6J5U2Q5</accession>
<protein>
    <submittedName>
        <fullName evidence="2">Uncharacterized protein</fullName>
    </submittedName>
</protein>
<sequence>MERPNNWNTLDRGTVSTVDSNLVHRGRSKNMEKASKRSIMSLFATTCHVARVIIRWRCAGPPSRAARVTGRKRSSCPQATGSGCGPGRQGPGK</sequence>
<gene>
    <name evidence="2" type="ORF">CURHAP_LOCUS14960</name>
</gene>
<dbReference type="AlphaFoldDB" id="A0A6J5U2Q5"/>
<feature type="compositionally biased region" description="Gly residues" evidence="1">
    <location>
        <begin position="82"/>
        <end position="93"/>
    </location>
</feature>
<evidence type="ECO:0000313" key="2">
    <source>
        <dbReference type="EMBL" id="CAB4269405.1"/>
    </source>
</evidence>
<feature type="region of interest" description="Disordered" evidence="1">
    <location>
        <begin position="62"/>
        <end position="93"/>
    </location>
</feature>
<evidence type="ECO:0000313" key="3">
    <source>
        <dbReference type="Proteomes" id="UP000507222"/>
    </source>
</evidence>
<proteinExistence type="predicted"/>
<name>A0A6J5U2Q5_PRUAR</name>
<dbReference type="Proteomes" id="UP000507222">
    <property type="component" value="Unassembled WGS sequence"/>
</dbReference>
<evidence type="ECO:0000256" key="1">
    <source>
        <dbReference type="SAM" id="MobiDB-lite"/>
    </source>
</evidence>